<dbReference type="PROSITE" id="PS50011">
    <property type="entry name" value="PROTEIN_KINASE_DOM"/>
    <property type="match status" value="1"/>
</dbReference>
<evidence type="ECO:0000256" key="13">
    <source>
        <dbReference type="ARBA" id="ARBA00022837"/>
    </source>
</evidence>
<dbReference type="FunFam" id="1.10.238.10:FF:000178">
    <property type="entry name" value="Calmodulin-2 A"/>
    <property type="match status" value="1"/>
</dbReference>
<comment type="function">
    <text evidence="17">Plays a fundamental role in microtubule organizing center structure and function. Component of the infraciliary lattice (ICL) and the ciliary basal bodies.</text>
</comment>
<feature type="region of interest" description="Disordered" evidence="21">
    <location>
        <begin position="1"/>
        <end position="20"/>
    </location>
</feature>
<evidence type="ECO:0000256" key="14">
    <source>
        <dbReference type="ARBA" id="ARBA00022840"/>
    </source>
</evidence>
<evidence type="ECO:0000256" key="3">
    <source>
        <dbReference type="ARBA" id="ARBA00005253"/>
    </source>
</evidence>
<dbReference type="PROSITE" id="PS00108">
    <property type="entry name" value="PROTEIN_KINASE_ST"/>
    <property type="match status" value="1"/>
</dbReference>
<dbReference type="FunFam" id="3.30.200.20:FF:000315">
    <property type="entry name" value="Calcium-dependent protein kinase 3"/>
    <property type="match status" value="1"/>
</dbReference>
<dbReference type="SUPFAM" id="SSF47473">
    <property type="entry name" value="EF-hand"/>
    <property type="match status" value="1"/>
</dbReference>
<keyword evidence="13" id="KW-0106">Calcium</keyword>
<evidence type="ECO:0000256" key="20">
    <source>
        <dbReference type="PROSITE-ProRule" id="PRU10141"/>
    </source>
</evidence>
<evidence type="ECO:0000256" key="1">
    <source>
        <dbReference type="ARBA" id="ARBA00001946"/>
    </source>
</evidence>
<evidence type="ECO:0000256" key="5">
    <source>
        <dbReference type="ARBA" id="ARBA00012513"/>
    </source>
</evidence>
<dbReference type="EC" id="2.7.11.1" evidence="5"/>
<comment type="similarity">
    <text evidence="3">Belongs to the centrin family.</text>
</comment>
<dbReference type="Gene3D" id="1.10.510.10">
    <property type="entry name" value="Transferase(Phosphotransferase) domain 1"/>
    <property type="match status" value="1"/>
</dbReference>
<feature type="domain" description="EF-hand" evidence="23">
    <location>
        <begin position="538"/>
        <end position="573"/>
    </location>
</feature>
<evidence type="ECO:0000259" key="23">
    <source>
        <dbReference type="PROSITE" id="PS50222"/>
    </source>
</evidence>
<dbReference type="InterPro" id="IPR011009">
    <property type="entry name" value="Kinase-like_dom_sf"/>
</dbReference>
<comment type="subcellular location">
    <subcellularLocation>
        <location evidence="2">Cytoplasm</location>
        <location evidence="2">Cytoskeleton</location>
    </subcellularLocation>
</comment>
<dbReference type="CDD" id="cd00051">
    <property type="entry name" value="EFh"/>
    <property type="match status" value="1"/>
</dbReference>
<dbReference type="InterPro" id="IPR008271">
    <property type="entry name" value="Ser/Thr_kinase_AS"/>
</dbReference>
<keyword evidence="11 20" id="KW-0547">Nucleotide-binding</keyword>
<dbReference type="InterPro" id="IPR050205">
    <property type="entry name" value="CDPK_Ser/Thr_kinases"/>
</dbReference>
<dbReference type="GO" id="GO:0005524">
    <property type="term" value="F:ATP binding"/>
    <property type="evidence" value="ECO:0007669"/>
    <property type="project" value="UniProtKB-UniRule"/>
</dbReference>
<dbReference type="Gene3D" id="3.30.200.20">
    <property type="entry name" value="Phosphorylase Kinase, domain 1"/>
    <property type="match status" value="1"/>
</dbReference>
<dbReference type="InterPro" id="IPR018247">
    <property type="entry name" value="EF_Hand_1_Ca_BS"/>
</dbReference>
<dbReference type="SUPFAM" id="SSF56112">
    <property type="entry name" value="Protein kinase-like (PK-like)"/>
    <property type="match status" value="1"/>
</dbReference>
<comment type="subunit">
    <text evidence="4">Monomer.</text>
</comment>
<feature type="binding site" evidence="20">
    <location>
        <position position="266"/>
    </location>
    <ligand>
        <name>ATP</name>
        <dbReference type="ChEBI" id="CHEBI:30616"/>
    </ligand>
</feature>
<keyword evidence="6" id="KW-0963">Cytoplasm</keyword>
<dbReference type="AlphaFoldDB" id="A0A1R2CZB5"/>
<dbReference type="FunFam" id="1.10.510.10:FF:000571">
    <property type="entry name" value="Maternal embryonic leucine zipper kinase"/>
    <property type="match status" value="1"/>
</dbReference>
<reference evidence="25 26" key="1">
    <citation type="submission" date="2016-11" db="EMBL/GenBank/DDBJ databases">
        <title>The macronuclear genome of Stentor coeruleus: a giant cell with tiny introns.</title>
        <authorList>
            <person name="Slabodnick M."/>
            <person name="Ruby J.G."/>
            <person name="Reiff S.B."/>
            <person name="Swart E.C."/>
            <person name="Gosai S."/>
            <person name="Prabakaran S."/>
            <person name="Witkowska E."/>
            <person name="Larue G.E."/>
            <person name="Fisher S."/>
            <person name="Freeman R.M."/>
            <person name="Gunawardena J."/>
            <person name="Chu W."/>
            <person name="Stover N.A."/>
            <person name="Gregory B.D."/>
            <person name="Nowacki M."/>
            <person name="Derisi J."/>
            <person name="Roy S.W."/>
            <person name="Marshall W.F."/>
            <person name="Sood P."/>
        </authorList>
    </citation>
    <scope>NUCLEOTIDE SEQUENCE [LARGE SCALE GENOMIC DNA]</scope>
    <source>
        <strain evidence="25">WM001</strain>
    </source>
</reference>
<sequence>MGCCQHSIKEQEFTNPGAQKEIPLESAQSFDLQMNDRLQLSLNDHSSNPSLDFKEAPKETPAPVVEPVQAKGTSKFMSGLLAAKAKVKDESVEAVKEKPESSNEKPVLKSSLKLFGGLVKSSIEKSSNIVKQQIENAEKGTEYVIKQVEDAEIAENLKKLADADAILDSEYAVAVREGVKRSATIIQEQVAIVKEGLQDTINAIKDYNIKKRVTDIVYPILKKFFVHSTTCDIETKYTICEILGKGGFSTVRRAIDKITGIERAAKIFVKNSISEKQAEVLIKEVEVLKAVDHPNIIQVVDIVEDISKICLITEICNGGELFDRITSTQGFDENMAAGIMYQILSGLIHIHQNGYVHGDIKPENILFIDKYSTALKIIDFGVSKSIQNEVKQANCIGTAYYIAPEYLEGLVTNKSDIWSCGVILYLMLCGMPPFNGRNEEEILKKVRRGVYDFSHKRWKNVSKSAKDLVQKMLSKDPEKRLTAAEAWNHSWVQSSVTNENQLGELSSSVLKHLAAFRSNTRLQQATFSYIASSMTTSNEIDELRKAFIILDTDGNGHLSELELKRGFSNISLSASVKLEDILKSCDSDLNGQIDYSEFITAAIDWQKHLSKEMLENTFKVYDRDNSGSISITEIREFLGSDGDKMDEFWKQLLEDADSNGDGVIDLQEFKDLMLRKENS</sequence>
<dbReference type="Pfam" id="PF13499">
    <property type="entry name" value="EF-hand_7"/>
    <property type="match status" value="2"/>
</dbReference>
<protein>
    <recommendedName>
        <fullName evidence="5">non-specific serine/threonine protein kinase</fullName>
        <ecNumber evidence="5">2.7.11.1</ecNumber>
    </recommendedName>
</protein>
<dbReference type="GO" id="GO:0005856">
    <property type="term" value="C:cytoskeleton"/>
    <property type="evidence" value="ECO:0007669"/>
    <property type="project" value="UniProtKB-SubCell"/>
</dbReference>
<evidence type="ECO:0000256" key="19">
    <source>
        <dbReference type="ARBA" id="ARBA00048679"/>
    </source>
</evidence>
<keyword evidence="7" id="KW-0723">Serine/threonine-protein kinase</keyword>
<dbReference type="PROSITE" id="PS00107">
    <property type="entry name" value="PROTEIN_KINASE_ATP"/>
    <property type="match status" value="1"/>
</dbReference>
<dbReference type="GO" id="GO:0005509">
    <property type="term" value="F:calcium ion binding"/>
    <property type="evidence" value="ECO:0007669"/>
    <property type="project" value="InterPro"/>
</dbReference>
<dbReference type="InterPro" id="IPR011992">
    <property type="entry name" value="EF-hand-dom_pair"/>
</dbReference>
<feature type="domain" description="EF-hand" evidence="23">
    <location>
        <begin position="609"/>
        <end position="644"/>
    </location>
</feature>
<keyword evidence="9" id="KW-0479">Metal-binding</keyword>
<evidence type="ECO:0000256" key="12">
    <source>
        <dbReference type="ARBA" id="ARBA00022777"/>
    </source>
</evidence>
<dbReference type="Proteomes" id="UP000187209">
    <property type="component" value="Unassembled WGS sequence"/>
</dbReference>
<evidence type="ECO:0000256" key="6">
    <source>
        <dbReference type="ARBA" id="ARBA00022490"/>
    </source>
</evidence>
<dbReference type="Gene3D" id="1.10.238.10">
    <property type="entry name" value="EF-hand"/>
    <property type="match status" value="2"/>
</dbReference>
<evidence type="ECO:0000256" key="15">
    <source>
        <dbReference type="ARBA" id="ARBA00023212"/>
    </source>
</evidence>
<name>A0A1R2CZB5_9CILI</name>
<dbReference type="InterPro" id="IPR002048">
    <property type="entry name" value="EF_hand_dom"/>
</dbReference>
<comment type="caution">
    <text evidence="25">The sequence shown here is derived from an EMBL/GenBank/DDBJ whole genome shotgun (WGS) entry which is preliminary data.</text>
</comment>
<evidence type="ECO:0000256" key="18">
    <source>
        <dbReference type="ARBA" id="ARBA00047899"/>
    </source>
</evidence>
<feature type="domain" description="Protein kinase" evidence="22">
    <location>
        <begin position="237"/>
        <end position="492"/>
    </location>
</feature>
<keyword evidence="26" id="KW-1185">Reference proteome</keyword>
<evidence type="ECO:0000256" key="7">
    <source>
        <dbReference type="ARBA" id="ARBA00022527"/>
    </source>
</evidence>
<dbReference type="EMBL" id="MPUH01000028">
    <property type="protein sequence ID" value="OMJ94344.1"/>
    <property type="molecule type" value="Genomic_DNA"/>
</dbReference>
<dbReference type="GO" id="GO:0004674">
    <property type="term" value="F:protein serine/threonine kinase activity"/>
    <property type="evidence" value="ECO:0007669"/>
    <property type="project" value="UniProtKB-KW"/>
</dbReference>
<gene>
    <name evidence="25" type="ORF">SteCoe_2547</name>
    <name evidence="24" type="ORF">SteCoe_9088</name>
</gene>
<comment type="catalytic activity">
    <reaction evidence="18">
        <text>L-threonyl-[protein] + ATP = O-phospho-L-threonyl-[protein] + ADP + H(+)</text>
        <dbReference type="Rhea" id="RHEA:46608"/>
        <dbReference type="Rhea" id="RHEA-COMP:11060"/>
        <dbReference type="Rhea" id="RHEA-COMP:11605"/>
        <dbReference type="ChEBI" id="CHEBI:15378"/>
        <dbReference type="ChEBI" id="CHEBI:30013"/>
        <dbReference type="ChEBI" id="CHEBI:30616"/>
        <dbReference type="ChEBI" id="CHEBI:61977"/>
        <dbReference type="ChEBI" id="CHEBI:456216"/>
        <dbReference type="EC" id="2.7.11.1"/>
    </reaction>
</comment>
<dbReference type="EMBL" id="MPUH01000139">
    <property type="protein sequence ID" value="OMJ88883.1"/>
    <property type="molecule type" value="Genomic_DNA"/>
</dbReference>
<dbReference type="InterPro" id="IPR000719">
    <property type="entry name" value="Prot_kinase_dom"/>
</dbReference>
<evidence type="ECO:0000256" key="17">
    <source>
        <dbReference type="ARBA" id="ARBA00025692"/>
    </source>
</evidence>
<feature type="region of interest" description="Disordered" evidence="21">
    <location>
        <begin position="38"/>
        <end position="66"/>
    </location>
</feature>
<dbReference type="PROSITE" id="PS00018">
    <property type="entry name" value="EF_HAND_1"/>
    <property type="match status" value="3"/>
</dbReference>
<dbReference type="Pfam" id="PF00069">
    <property type="entry name" value="Pkinase"/>
    <property type="match status" value="1"/>
</dbReference>
<evidence type="ECO:0000256" key="16">
    <source>
        <dbReference type="ARBA" id="ARBA00024334"/>
    </source>
</evidence>
<dbReference type="PROSITE" id="PS50222">
    <property type="entry name" value="EF_HAND_2"/>
    <property type="match status" value="4"/>
</dbReference>
<feature type="domain" description="EF-hand" evidence="23">
    <location>
        <begin position="646"/>
        <end position="679"/>
    </location>
</feature>
<evidence type="ECO:0000256" key="9">
    <source>
        <dbReference type="ARBA" id="ARBA00022723"/>
    </source>
</evidence>
<dbReference type="SMART" id="SM00220">
    <property type="entry name" value="S_TKc"/>
    <property type="match status" value="1"/>
</dbReference>
<dbReference type="InterPro" id="IPR017441">
    <property type="entry name" value="Protein_kinase_ATP_BS"/>
</dbReference>
<dbReference type="CDD" id="cd05117">
    <property type="entry name" value="STKc_CAMK"/>
    <property type="match status" value="1"/>
</dbReference>
<evidence type="ECO:0000256" key="4">
    <source>
        <dbReference type="ARBA" id="ARBA00011245"/>
    </source>
</evidence>
<comment type="similarity">
    <text evidence="16">Belongs to the protein kinase superfamily. Ser/Thr protein kinase family. CDPK subfamily.</text>
</comment>
<evidence type="ECO:0000313" key="25">
    <source>
        <dbReference type="EMBL" id="OMJ94344.1"/>
    </source>
</evidence>
<evidence type="ECO:0000259" key="22">
    <source>
        <dbReference type="PROSITE" id="PS50011"/>
    </source>
</evidence>
<evidence type="ECO:0000256" key="10">
    <source>
        <dbReference type="ARBA" id="ARBA00022737"/>
    </source>
</evidence>
<keyword evidence="10" id="KW-0677">Repeat</keyword>
<keyword evidence="14 20" id="KW-0067">ATP-binding</keyword>
<feature type="compositionally biased region" description="Polar residues" evidence="21">
    <location>
        <begin position="38"/>
        <end position="50"/>
    </location>
</feature>
<evidence type="ECO:0000313" key="24">
    <source>
        <dbReference type="EMBL" id="OMJ88883.1"/>
    </source>
</evidence>
<keyword evidence="8" id="KW-0808">Transferase</keyword>
<evidence type="ECO:0000313" key="26">
    <source>
        <dbReference type="Proteomes" id="UP000187209"/>
    </source>
</evidence>
<proteinExistence type="inferred from homology"/>
<feature type="domain" description="EF-hand" evidence="23">
    <location>
        <begin position="577"/>
        <end position="608"/>
    </location>
</feature>
<keyword evidence="12" id="KW-0418">Kinase</keyword>
<organism evidence="25 26">
    <name type="scientific">Stentor coeruleus</name>
    <dbReference type="NCBI Taxonomy" id="5963"/>
    <lineage>
        <taxon>Eukaryota</taxon>
        <taxon>Sar</taxon>
        <taxon>Alveolata</taxon>
        <taxon>Ciliophora</taxon>
        <taxon>Postciliodesmatophora</taxon>
        <taxon>Heterotrichea</taxon>
        <taxon>Heterotrichida</taxon>
        <taxon>Stentoridae</taxon>
        <taxon>Stentor</taxon>
    </lineage>
</organism>
<keyword evidence="15" id="KW-0206">Cytoskeleton</keyword>
<accession>A0A1R2CZB5</accession>
<evidence type="ECO:0000256" key="11">
    <source>
        <dbReference type="ARBA" id="ARBA00022741"/>
    </source>
</evidence>
<evidence type="ECO:0000256" key="2">
    <source>
        <dbReference type="ARBA" id="ARBA00004245"/>
    </source>
</evidence>
<evidence type="ECO:0000256" key="21">
    <source>
        <dbReference type="SAM" id="MobiDB-lite"/>
    </source>
</evidence>
<evidence type="ECO:0000256" key="8">
    <source>
        <dbReference type="ARBA" id="ARBA00022679"/>
    </source>
</evidence>
<comment type="cofactor">
    <cofactor evidence="1">
        <name>Mg(2+)</name>
        <dbReference type="ChEBI" id="CHEBI:18420"/>
    </cofactor>
</comment>
<dbReference type="PANTHER" id="PTHR24349">
    <property type="entry name" value="SERINE/THREONINE-PROTEIN KINASE"/>
    <property type="match status" value="1"/>
</dbReference>
<comment type="catalytic activity">
    <reaction evidence="19">
        <text>L-seryl-[protein] + ATP = O-phospho-L-seryl-[protein] + ADP + H(+)</text>
        <dbReference type="Rhea" id="RHEA:17989"/>
        <dbReference type="Rhea" id="RHEA-COMP:9863"/>
        <dbReference type="Rhea" id="RHEA-COMP:11604"/>
        <dbReference type="ChEBI" id="CHEBI:15378"/>
        <dbReference type="ChEBI" id="CHEBI:29999"/>
        <dbReference type="ChEBI" id="CHEBI:30616"/>
        <dbReference type="ChEBI" id="CHEBI:83421"/>
        <dbReference type="ChEBI" id="CHEBI:456216"/>
        <dbReference type="EC" id="2.7.11.1"/>
    </reaction>
</comment>
<dbReference type="SMART" id="SM00054">
    <property type="entry name" value="EFh"/>
    <property type="match status" value="4"/>
</dbReference>